<reference evidence="3 4" key="1">
    <citation type="submission" date="2016-02" db="EMBL/GenBank/DDBJ databases">
        <authorList>
            <consortium name="Pathogen Informatics"/>
        </authorList>
    </citation>
    <scope>NUCLEOTIDE SEQUENCE [LARGE SCALE GENOMIC DNA]</scope>
    <source>
        <strain evidence="3 4">LSS30</strain>
    </source>
</reference>
<dbReference type="Proteomes" id="UP000074664">
    <property type="component" value="Unassembled WGS sequence"/>
</dbReference>
<dbReference type="InterPro" id="IPR050553">
    <property type="entry name" value="Thioredoxin_ResA/DsbE_sf"/>
</dbReference>
<dbReference type="GO" id="GO:0016491">
    <property type="term" value="F:oxidoreductase activity"/>
    <property type="evidence" value="ECO:0007669"/>
    <property type="project" value="InterPro"/>
</dbReference>
<dbReference type="PANTHER" id="PTHR42852">
    <property type="entry name" value="THIOL:DISULFIDE INTERCHANGE PROTEIN DSBE"/>
    <property type="match status" value="1"/>
</dbReference>
<name>A0AAN2RLH9_STRSU</name>
<evidence type="ECO:0000313" key="4">
    <source>
        <dbReference type="Proteomes" id="UP000074664"/>
    </source>
</evidence>
<dbReference type="CDD" id="cd02966">
    <property type="entry name" value="TlpA_like_family"/>
    <property type="match status" value="1"/>
</dbReference>
<feature type="transmembrane region" description="Helical" evidence="1">
    <location>
        <begin position="6"/>
        <end position="26"/>
    </location>
</feature>
<dbReference type="EMBL" id="FIGH01000001">
    <property type="protein sequence ID" value="CYU25510.1"/>
    <property type="molecule type" value="Genomic_DNA"/>
</dbReference>
<keyword evidence="1" id="KW-0472">Membrane</keyword>
<dbReference type="PANTHER" id="PTHR42852:SF17">
    <property type="entry name" value="THIOREDOXIN-LIKE PROTEIN HI_1115"/>
    <property type="match status" value="1"/>
</dbReference>
<dbReference type="SUPFAM" id="SSF52833">
    <property type="entry name" value="Thioredoxin-like"/>
    <property type="match status" value="1"/>
</dbReference>
<evidence type="ECO:0000313" key="3">
    <source>
        <dbReference type="EMBL" id="CYU25510.1"/>
    </source>
</evidence>
<feature type="domain" description="Thioredoxin" evidence="2">
    <location>
        <begin position="54"/>
        <end position="195"/>
    </location>
</feature>
<evidence type="ECO:0000259" key="2">
    <source>
        <dbReference type="PROSITE" id="PS51352"/>
    </source>
</evidence>
<dbReference type="PROSITE" id="PS51352">
    <property type="entry name" value="THIOREDOXIN_2"/>
    <property type="match status" value="1"/>
</dbReference>
<keyword evidence="1" id="KW-0812">Transmembrane</keyword>
<accession>A0AAN2RLH9</accession>
<dbReference type="RefSeq" id="WP_044676993.1">
    <property type="nucleotide sequence ID" value="NZ_FIGH01000001.1"/>
</dbReference>
<dbReference type="Pfam" id="PF08534">
    <property type="entry name" value="Redoxin"/>
    <property type="match status" value="1"/>
</dbReference>
<evidence type="ECO:0000256" key="1">
    <source>
        <dbReference type="SAM" id="Phobius"/>
    </source>
</evidence>
<protein>
    <submittedName>
        <fullName evidence="3">Thioredoxin signature protein</fullName>
    </submittedName>
</protein>
<dbReference type="AlphaFoldDB" id="A0AAN2RLH9"/>
<gene>
    <name evidence="3" type="primary">resA_1</name>
    <name evidence="3" type="ORF">ERS132392_00021</name>
</gene>
<dbReference type="InterPro" id="IPR013766">
    <property type="entry name" value="Thioredoxin_domain"/>
</dbReference>
<keyword evidence="1" id="KW-1133">Transmembrane helix</keyword>
<dbReference type="Gene3D" id="3.40.30.10">
    <property type="entry name" value="Glutaredoxin"/>
    <property type="match status" value="1"/>
</dbReference>
<comment type="caution">
    <text evidence="3">The sequence shown here is derived from an EMBL/GenBank/DDBJ whole genome shotgun (WGS) entry which is preliminary data.</text>
</comment>
<sequence length="196" mass="23156">MKRRCYFIWLMGIVILFIIGLCVKMYEDKGKSASQVQVVAIREVEKEFVQYKEIWEGTTFPTLSVRDKEEQTIVFTSELKKPKLYVMWASWCSDCQRELPVIEKIYRTYKDDIDFVLIDLVGFRDETVEKALNYYNDNKFTFPIYFDVDQTVVNSLELKAIPTLYFVNSNNQIEKIFIETVDEDSLNREISKLANS</sequence>
<dbReference type="InterPro" id="IPR013740">
    <property type="entry name" value="Redoxin"/>
</dbReference>
<dbReference type="InterPro" id="IPR036249">
    <property type="entry name" value="Thioredoxin-like_sf"/>
</dbReference>
<proteinExistence type="predicted"/>
<organism evidence="3 4">
    <name type="scientific">Streptococcus suis</name>
    <dbReference type="NCBI Taxonomy" id="1307"/>
    <lineage>
        <taxon>Bacteria</taxon>
        <taxon>Bacillati</taxon>
        <taxon>Bacillota</taxon>
        <taxon>Bacilli</taxon>
        <taxon>Lactobacillales</taxon>
        <taxon>Streptococcaceae</taxon>
        <taxon>Streptococcus</taxon>
    </lineage>
</organism>